<gene>
    <name evidence="2" type="ORF">AB1Y20_019822</name>
</gene>
<feature type="compositionally biased region" description="Basic and acidic residues" evidence="1">
    <location>
        <begin position="73"/>
        <end position="103"/>
    </location>
</feature>
<organism evidence="2 3">
    <name type="scientific">Prymnesium parvum</name>
    <name type="common">Toxic golden alga</name>
    <dbReference type="NCBI Taxonomy" id="97485"/>
    <lineage>
        <taxon>Eukaryota</taxon>
        <taxon>Haptista</taxon>
        <taxon>Haptophyta</taxon>
        <taxon>Prymnesiophyceae</taxon>
        <taxon>Prymnesiales</taxon>
        <taxon>Prymnesiaceae</taxon>
        <taxon>Prymnesium</taxon>
    </lineage>
</organism>
<evidence type="ECO:0000313" key="3">
    <source>
        <dbReference type="Proteomes" id="UP001515480"/>
    </source>
</evidence>
<dbReference type="EMBL" id="JBGBPQ010000004">
    <property type="protein sequence ID" value="KAL1524946.1"/>
    <property type="molecule type" value="Genomic_DNA"/>
</dbReference>
<feature type="compositionally biased region" description="Basic residues" evidence="1">
    <location>
        <begin position="162"/>
        <end position="173"/>
    </location>
</feature>
<feature type="compositionally biased region" description="Polar residues" evidence="1">
    <location>
        <begin position="183"/>
        <end position="195"/>
    </location>
</feature>
<accession>A0AB34JS39</accession>
<comment type="caution">
    <text evidence="2">The sequence shown here is derived from an EMBL/GenBank/DDBJ whole genome shotgun (WGS) entry which is preliminary data.</text>
</comment>
<evidence type="ECO:0000256" key="1">
    <source>
        <dbReference type="SAM" id="MobiDB-lite"/>
    </source>
</evidence>
<keyword evidence="3" id="KW-1185">Reference proteome</keyword>
<reference evidence="2 3" key="1">
    <citation type="journal article" date="2024" name="Science">
        <title>Giant polyketide synthase enzymes in the biosynthesis of giant marine polyether toxins.</title>
        <authorList>
            <person name="Fallon T.R."/>
            <person name="Shende V.V."/>
            <person name="Wierzbicki I.H."/>
            <person name="Pendleton A.L."/>
            <person name="Watervoot N.F."/>
            <person name="Auber R.P."/>
            <person name="Gonzalez D.J."/>
            <person name="Wisecaver J.H."/>
            <person name="Moore B.S."/>
        </authorList>
    </citation>
    <scope>NUCLEOTIDE SEQUENCE [LARGE SCALE GENOMIC DNA]</scope>
    <source>
        <strain evidence="2 3">12B1</strain>
    </source>
</reference>
<dbReference type="Proteomes" id="UP001515480">
    <property type="component" value="Unassembled WGS sequence"/>
</dbReference>
<protein>
    <submittedName>
        <fullName evidence="2">Uncharacterized protein</fullName>
    </submittedName>
</protein>
<sequence>MDRTPPGASAARIAELEEQLRASQAEVRRLHLALDEQRAATHAAAREAAELRELLEISPSRGTVKGAAPCEEELSHRADSERVAADVESVLPHEDPSEAHEGNESESGDELAADGGGVGEPEWLKECEKLLIATGLQSGADRRSPDDTTQEEPSGSRPSKATIKRRQQRKKGKLLREAGLSEKSVNQNEQTVPTSRRQPQQLPLEQQVSAQDIHLQRRHSEQVLTVVLPNSCISPVGQQSSLTHPMQQAAWFPSINGYSVPYPTHQNMHMVAPPPGYAYASPRY</sequence>
<dbReference type="AlphaFoldDB" id="A0AB34JS39"/>
<feature type="region of interest" description="Disordered" evidence="1">
    <location>
        <begin position="59"/>
        <end position="203"/>
    </location>
</feature>
<name>A0AB34JS39_PRYPA</name>
<evidence type="ECO:0000313" key="2">
    <source>
        <dbReference type="EMBL" id="KAL1524946.1"/>
    </source>
</evidence>
<proteinExistence type="predicted"/>